<dbReference type="InterPro" id="IPR007235">
    <property type="entry name" value="Glyco_trans_28_C"/>
</dbReference>
<organism evidence="7 8">
    <name type="scientific">Dubosiella newyorkensis</name>
    <dbReference type="NCBI Taxonomy" id="1862672"/>
    <lineage>
        <taxon>Bacteria</taxon>
        <taxon>Bacillati</taxon>
        <taxon>Bacillota</taxon>
        <taxon>Erysipelotrichia</taxon>
        <taxon>Erysipelotrichales</taxon>
        <taxon>Erysipelotrichaceae</taxon>
        <taxon>Dubosiella</taxon>
    </lineage>
</organism>
<comment type="subcellular location">
    <subcellularLocation>
        <location evidence="1">Membrane</location>
    </subcellularLocation>
</comment>
<dbReference type="GeneID" id="78275080"/>
<dbReference type="GO" id="GO:0016020">
    <property type="term" value="C:membrane"/>
    <property type="evidence" value="ECO:0007669"/>
    <property type="project" value="UniProtKB-SubCell"/>
</dbReference>
<evidence type="ECO:0000313" key="8">
    <source>
        <dbReference type="Proteomes" id="UP000186705"/>
    </source>
</evidence>
<dbReference type="Gene3D" id="3.40.50.2000">
    <property type="entry name" value="Glycogen Phosphorylase B"/>
    <property type="match status" value="1"/>
</dbReference>
<keyword evidence="3" id="KW-0328">Glycosyltransferase</keyword>
<protein>
    <recommendedName>
        <fullName evidence="9">Glycosyl transferase</fullName>
    </recommendedName>
</protein>
<dbReference type="Pfam" id="PF04101">
    <property type="entry name" value="Glyco_tran_28_C"/>
    <property type="match status" value="1"/>
</dbReference>
<evidence type="ECO:0000256" key="3">
    <source>
        <dbReference type="ARBA" id="ARBA00022676"/>
    </source>
</evidence>
<dbReference type="STRING" id="1862672.BO225_03840"/>
<dbReference type="InterPro" id="IPR050519">
    <property type="entry name" value="Glycosyltransf_28_UgtP"/>
</dbReference>
<dbReference type="AlphaFoldDB" id="A0A1U7NNX3"/>
<evidence type="ECO:0000256" key="4">
    <source>
        <dbReference type="ARBA" id="ARBA00022679"/>
    </source>
</evidence>
<comment type="similarity">
    <text evidence="2">Belongs to the glycosyltransferase 28 family.</text>
</comment>
<evidence type="ECO:0000259" key="5">
    <source>
        <dbReference type="Pfam" id="PF04101"/>
    </source>
</evidence>
<gene>
    <name evidence="7" type="ORF">BO225_03840</name>
</gene>
<proteinExistence type="inferred from homology"/>
<dbReference type="InterPro" id="IPR009695">
    <property type="entry name" value="Diacylglyc_glucosyltr_N"/>
</dbReference>
<dbReference type="OrthoDB" id="9815663at2"/>
<dbReference type="RefSeq" id="WP_076340963.1">
    <property type="nucleotide sequence ID" value="NZ_CAMNTW010000055.1"/>
</dbReference>
<dbReference type="PANTHER" id="PTHR43025">
    <property type="entry name" value="MONOGALACTOSYLDIACYLGLYCEROL SYNTHASE"/>
    <property type="match status" value="1"/>
</dbReference>
<evidence type="ECO:0000256" key="2">
    <source>
        <dbReference type="ARBA" id="ARBA00006962"/>
    </source>
</evidence>
<keyword evidence="8" id="KW-1185">Reference proteome</keyword>
<dbReference type="SUPFAM" id="SSF53756">
    <property type="entry name" value="UDP-Glycosyltransferase/glycogen phosphorylase"/>
    <property type="match status" value="1"/>
</dbReference>
<feature type="domain" description="Diacylglycerol glucosyltransferase N-terminal" evidence="6">
    <location>
        <begin position="14"/>
        <end position="182"/>
    </location>
</feature>
<dbReference type="PANTHER" id="PTHR43025:SF3">
    <property type="entry name" value="MONOGALACTOSYLDIACYLGLYCEROL SYNTHASE 1, CHLOROPLASTIC"/>
    <property type="match status" value="1"/>
</dbReference>
<dbReference type="Pfam" id="PF06925">
    <property type="entry name" value="MGDG_synth"/>
    <property type="match status" value="1"/>
</dbReference>
<sequence>MEALVLSCSTGGGHNAAAKAIVEQLKEHHHHVVFFDPYSLKSKHLAHQVGETYIKTVQMAPRLFGLIYKIGKAYSNMQHILPIDSPVYLVQKKSAQRLKAYLDEHHFDAIITTHLFCGEILSQLKRQNYQLPPIYFIATDYTCIPFEEEIEVDSFVIPSKDLEAEFKKAKVKAKEILPFGIPTKKGFHEPIAKNEAKRKLGLDENKKYILIAGGSIGVGDINETIDTLQTFLLSHRDHELIILVGNNLHLYEHLQLKYEGFKKKHLIKMTDQMPDYMKASELFISKPGGLSSTEAAVSNIPFVIVNPIPGCEDKNAQFFTSHKMAYWAKDIKNELLPCVVKALDRENQECMLFHQQKTINPYAARDLVDYIEKK</sequence>
<dbReference type="Proteomes" id="UP000186705">
    <property type="component" value="Unassembled WGS sequence"/>
</dbReference>
<name>A0A1U7NNX3_9FIRM</name>
<evidence type="ECO:0000313" key="7">
    <source>
        <dbReference type="EMBL" id="OLU47039.1"/>
    </source>
</evidence>
<accession>A0A1U7NNX3</accession>
<dbReference type="EMBL" id="MPKA01000055">
    <property type="protein sequence ID" value="OLU47039.1"/>
    <property type="molecule type" value="Genomic_DNA"/>
</dbReference>
<feature type="domain" description="Glycosyl transferase family 28 C-terminal" evidence="5">
    <location>
        <begin position="209"/>
        <end position="349"/>
    </location>
</feature>
<comment type="caution">
    <text evidence="7">The sequence shown here is derived from an EMBL/GenBank/DDBJ whole genome shotgun (WGS) entry which is preliminary data.</text>
</comment>
<reference evidence="7 8" key="1">
    <citation type="submission" date="2016-11" db="EMBL/GenBank/DDBJ databases">
        <title>Description of two novel members of the family Erysipelotrichaceae: Ileibacterium lipovorans gen. nov., sp. nov. and Dubosiella newyorkensis, gen. nov., sp. nov.</title>
        <authorList>
            <person name="Cox L.M."/>
            <person name="Sohn J."/>
            <person name="Tyrrell K.L."/>
            <person name="Citron D.M."/>
            <person name="Lawson P.A."/>
            <person name="Patel N.B."/>
            <person name="Iizumi T."/>
            <person name="Perez-Perez G.I."/>
            <person name="Goldstein E.J."/>
            <person name="Blaser M.J."/>
        </authorList>
    </citation>
    <scope>NUCLEOTIDE SEQUENCE [LARGE SCALE GENOMIC DNA]</scope>
    <source>
        <strain evidence="7 8">NYU-BL-A4</strain>
    </source>
</reference>
<dbReference type="GO" id="GO:0009247">
    <property type="term" value="P:glycolipid biosynthetic process"/>
    <property type="evidence" value="ECO:0007669"/>
    <property type="project" value="InterPro"/>
</dbReference>
<evidence type="ECO:0000256" key="1">
    <source>
        <dbReference type="ARBA" id="ARBA00004370"/>
    </source>
</evidence>
<evidence type="ECO:0000259" key="6">
    <source>
        <dbReference type="Pfam" id="PF06925"/>
    </source>
</evidence>
<dbReference type="GO" id="GO:0016758">
    <property type="term" value="F:hexosyltransferase activity"/>
    <property type="evidence" value="ECO:0007669"/>
    <property type="project" value="InterPro"/>
</dbReference>
<evidence type="ECO:0008006" key="9">
    <source>
        <dbReference type="Google" id="ProtNLM"/>
    </source>
</evidence>
<keyword evidence="4" id="KW-0808">Transferase</keyword>